<sequence>MNNTLQLQESASRATTLLKSMSHTRRLLILCVLIEKPGTSSGELSELTGLSPSATSQHLAKMKEDGVIESERVAQSMHYFIKDEAVKKVIATLKEIYCPEEFK</sequence>
<dbReference type="InterPro" id="IPR036388">
    <property type="entry name" value="WH-like_DNA-bd_sf"/>
</dbReference>
<dbReference type="AlphaFoldDB" id="A0A506QPN8"/>
<dbReference type="Pfam" id="PF13412">
    <property type="entry name" value="HTH_24"/>
    <property type="match status" value="1"/>
</dbReference>
<dbReference type="PANTHER" id="PTHR43132">
    <property type="entry name" value="ARSENICAL RESISTANCE OPERON REPRESSOR ARSR-RELATED"/>
    <property type="match status" value="1"/>
</dbReference>
<evidence type="ECO:0000313" key="6">
    <source>
        <dbReference type="Proteomes" id="UP000317747"/>
    </source>
</evidence>
<keyword evidence="2" id="KW-0238">DNA-binding</keyword>
<evidence type="ECO:0000256" key="1">
    <source>
        <dbReference type="ARBA" id="ARBA00023015"/>
    </source>
</evidence>
<accession>A0A506QPN8</accession>
<dbReference type="GO" id="GO:0003700">
    <property type="term" value="F:DNA-binding transcription factor activity"/>
    <property type="evidence" value="ECO:0007669"/>
    <property type="project" value="InterPro"/>
</dbReference>
<keyword evidence="1" id="KW-0805">Transcription regulation</keyword>
<dbReference type="RefSeq" id="WP_128084622.1">
    <property type="nucleotide sequence ID" value="NZ_CP071407.1"/>
</dbReference>
<dbReference type="GO" id="GO:0003677">
    <property type="term" value="F:DNA binding"/>
    <property type="evidence" value="ECO:0007669"/>
    <property type="project" value="UniProtKB-KW"/>
</dbReference>
<dbReference type="PANTHER" id="PTHR43132:SF2">
    <property type="entry name" value="ARSENICAL RESISTANCE OPERON REPRESSOR ARSR-RELATED"/>
    <property type="match status" value="1"/>
</dbReference>
<protein>
    <submittedName>
        <fullName evidence="5">Helix-turn-helix transcriptional regulator</fullName>
    </submittedName>
</protein>
<keyword evidence="3" id="KW-0804">Transcription</keyword>
<dbReference type="PROSITE" id="PS50987">
    <property type="entry name" value="HTH_ARSR_2"/>
    <property type="match status" value="1"/>
</dbReference>
<dbReference type="OrthoDB" id="9796124at2"/>
<feature type="domain" description="HTH arsR-type" evidence="4">
    <location>
        <begin position="7"/>
        <end position="101"/>
    </location>
</feature>
<evidence type="ECO:0000256" key="2">
    <source>
        <dbReference type="ARBA" id="ARBA00023125"/>
    </source>
</evidence>
<dbReference type="Gene3D" id="1.10.10.10">
    <property type="entry name" value="Winged helix-like DNA-binding domain superfamily/Winged helix DNA-binding domain"/>
    <property type="match status" value="1"/>
</dbReference>
<proteinExistence type="predicted"/>
<dbReference type="PRINTS" id="PR00778">
    <property type="entry name" value="HTHARSR"/>
</dbReference>
<dbReference type="Proteomes" id="UP000317747">
    <property type="component" value="Unassembled WGS sequence"/>
</dbReference>
<name>A0A506QPN8_9GAMM</name>
<comment type="caution">
    <text evidence="5">The sequence shown here is derived from an EMBL/GenBank/DDBJ whole genome shotgun (WGS) entry which is preliminary data.</text>
</comment>
<reference evidence="5 6" key="1">
    <citation type="submission" date="2019-06" db="EMBL/GenBank/DDBJ databases">
        <title>Taxogenomics and systematics of the genus Pantoea.</title>
        <authorList>
            <person name="Tambong J.T."/>
        </authorList>
    </citation>
    <scope>NUCLEOTIDE SEQUENCE [LARGE SCALE GENOMIC DNA]</scope>
    <source>
        <strain evidence="5 6">LMG 24200</strain>
    </source>
</reference>
<organism evidence="5 6">
    <name type="scientific">Pantoea deleyi</name>
    <dbReference type="NCBI Taxonomy" id="470932"/>
    <lineage>
        <taxon>Bacteria</taxon>
        <taxon>Pseudomonadati</taxon>
        <taxon>Pseudomonadota</taxon>
        <taxon>Gammaproteobacteria</taxon>
        <taxon>Enterobacterales</taxon>
        <taxon>Erwiniaceae</taxon>
        <taxon>Pantoea</taxon>
    </lineage>
</organism>
<dbReference type="InterPro" id="IPR011991">
    <property type="entry name" value="ArsR-like_HTH"/>
</dbReference>
<keyword evidence="6" id="KW-1185">Reference proteome</keyword>
<gene>
    <name evidence="5" type="ORF">FJW01_03250</name>
</gene>
<dbReference type="NCBIfam" id="NF033788">
    <property type="entry name" value="HTH_metalloreg"/>
    <property type="match status" value="1"/>
</dbReference>
<dbReference type="InterPro" id="IPR036390">
    <property type="entry name" value="WH_DNA-bd_sf"/>
</dbReference>
<evidence type="ECO:0000256" key="3">
    <source>
        <dbReference type="ARBA" id="ARBA00023163"/>
    </source>
</evidence>
<dbReference type="EMBL" id="VHJA01000025">
    <property type="protein sequence ID" value="TPV47737.1"/>
    <property type="molecule type" value="Genomic_DNA"/>
</dbReference>
<evidence type="ECO:0000313" key="5">
    <source>
        <dbReference type="EMBL" id="TPV47737.1"/>
    </source>
</evidence>
<dbReference type="InterPro" id="IPR051011">
    <property type="entry name" value="Metal_resp_trans_reg"/>
</dbReference>
<evidence type="ECO:0000259" key="4">
    <source>
        <dbReference type="PROSITE" id="PS50987"/>
    </source>
</evidence>
<dbReference type="CDD" id="cd00090">
    <property type="entry name" value="HTH_ARSR"/>
    <property type="match status" value="1"/>
</dbReference>
<dbReference type="SMART" id="SM00418">
    <property type="entry name" value="HTH_ARSR"/>
    <property type="match status" value="1"/>
</dbReference>
<dbReference type="InterPro" id="IPR001845">
    <property type="entry name" value="HTH_ArsR_DNA-bd_dom"/>
</dbReference>
<dbReference type="SUPFAM" id="SSF46785">
    <property type="entry name" value="Winged helix' DNA-binding domain"/>
    <property type="match status" value="1"/>
</dbReference>